<dbReference type="PANTHER" id="PTHR43429">
    <property type="entry name" value="PYRIDINE NUCLEOTIDE-DISULFIDE OXIDOREDUCTASE DOMAIN-CONTAINING"/>
    <property type="match status" value="1"/>
</dbReference>
<evidence type="ECO:0000313" key="8">
    <source>
        <dbReference type="Proteomes" id="UP000664256"/>
    </source>
</evidence>
<evidence type="ECO:0000256" key="1">
    <source>
        <dbReference type="ARBA" id="ARBA00001974"/>
    </source>
</evidence>
<keyword evidence="4" id="KW-0560">Oxidoreductase</keyword>
<name>A0ABS3H7X4_9ENTE</name>
<dbReference type="SUPFAM" id="SSF55424">
    <property type="entry name" value="FAD/NAD-linked reductases, dimerisation (C-terminal) domain"/>
    <property type="match status" value="1"/>
</dbReference>
<protein>
    <submittedName>
        <fullName evidence="7">FAD-dependent oxidoreductase</fullName>
    </submittedName>
</protein>
<dbReference type="SUPFAM" id="SSF51905">
    <property type="entry name" value="FAD/NAD(P)-binding domain"/>
    <property type="match status" value="1"/>
</dbReference>
<feature type="domain" description="FAD/NAD(P)-binding" evidence="6">
    <location>
        <begin position="3"/>
        <end position="300"/>
    </location>
</feature>
<dbReference type="Pfam" id="PF07992">
    <property type="entry name" value="Pyr_redox_2"/>
    <property type="match status" value="1"/>
</dbReference>
<accession>A0ABS3H7X4</accession>
<keyword evidence="3" id="KW-0274">FAD</keyword>
<keyword evidence="8" id="KW-1185">Reference proteome</keyword>
<dbReference type="PRINTS" id="PR00411">
    <property type="entry name" value="PNDRDTASEI"/>
</dbReference>
<dbReference type="InterPro" id="IPR023753">
    <property type="entry name" value="FAD/NAD-binding_dom"/>
</dbReference>
<dbReference type="Gene3D" id="3.50.50.60">
    <property type="entry name" value="FAD/NAD(P)-binding domain"/>
    <property type="match status" value="2"/>
</dbReference>
<evidence type="ECO:0000313" key="7">
    <source>
        <dbReference type="EMBL" id="MBO0449539.1"/>
    </source>
</evidence>
<dbReference type="Proteomes" id="UP000664256">
    <property type="component" value="Unassembled WGS sequence"/>
</dbReference>
<dbReference type="RefSeq" id="WP_206903638.1">
    <property type="nucleotide sequence ID" value="NZ_JAFLVT010000008.1"/>
</dbReference>
<evidence type="ECO:0000259" key="6">
    <source>
        <dbReference type="Pfam" id="PF07992"/>
    </source>
</evidence>
<evidence type="ECO:0000256" key="4">
    <source>
        <dbReference type="ARBA" id="ARBA00023002"/>
    </source>
</evidence>
<comment type="caution">
    <text evidence="7">The sequence shown here is derived from an EMBL/GenBank/DDBJ whole genome shotgun (WGS) entry which is preliminary data.</text>
</comment>
<evidence type="ECO:0000256" key="5">
    <source>
        <dbReference type="ARBA" id="ARBA00023284"/>
    </source>
</evidence>
<keyword evidence="5" id="KW-0676">Redox-active center</keyword>
<sequence length="437" mass="49265">MKKTVVIGASHSGQMVASEIKRFDPDHEVVLIEKEKNVPFIASGINLVLKNKIHDLSDAIAPLVDLDKIGVKSFFGYEVVEINWDKKTIRYTNGKGLQEEDYTNLVLATGSKQYLPRQYMNVKNIYSYKSFSESLDVLKVLENANTIAISGTGYVGVELGEVLTQLNKQVSIIGPTKNLIQEYYDQEISDCIKHKFTNYGTSLFLENQIMDINEENNRLNLQLLEGSVACDVLIMANNSRPNSELYWNGLRISQDKTVEVNQYLQTNQPQVYAIGDLIALPNLLTKNKTRLSLITEARQTARIAALNIVGKKTVMPKQLNISTTQLFGLYFGSVGLTKEKLEQSNIAYKTIRVGNLSSFEKIRISLHVDFKDRIVGVQIVSEKNIQTLLDLLEIVIRSGWKMEELYSNNTSFFPMSPSFTSVLHEAAACYLAQIREE</sequence>
<dbReference type="InterPro" id="IPR016156">
    <property type="entry name" value="FAD/NAD-linked_Rdtase_dimer_sf"/>
</dbReference>
<gene>
    <name evidence="7" type="ORF">JZO76_08300</name>
</gene>
<reference evidence="7 8" key="1">
    <citation type="submission" date="2021-03" db="EMBL/GenBank/DDBJ databases">
        <title>Enterococcal diversity collection.</title>
        <authorList>
            <person name="Gilmore M.S."/>
            <person name="Schwartzman J."/>
            <person name="Van Tyne D."/>
            <person name="Martin M."/>
            <person name="Earl A.M."/>
            <person name="Manson A.L."/>
            <person name="Straub T."/>
            <person name="Salamzade R."/>
            <person name="Saavedra J."/>
            <person name="Lebreton F."/>
            <person name="Prichula J."/>
            <person name="Schaufler K."/>
            <person name="Gaca A."/>
            <person name="Sgardioli B."/>
            <person name="Wagenaar J."/>
            <person name="Strong T."/>
        </authorList>
    </citation>
    <scope>NUCLEOTIDE SEQUENCE [LARGE SCALE GENOMIC DNA]</scope>
    <source>
        <strain evidence="7 8">MJM12</strain>
    </source>
</reference>
<proteinExistence type="predicted"/>
<organism evidence="7 8">
    <name type="scientific">Candidatus Enterococcus myersii</name>
    <dbReference type="NCBI Taxonomy" id="2815322"/>
    <lineage>
        <taxon>Bacteria</taxon>
        <taxon>Bacillati</taxon>
        <taxon>Bacillota</taxon>
        <taxon>Bacilli</taxon>
        <taxon>Lactobacillales</taxon>
        <taxon>Enterococcaceae</taxon>
        <taxon>Enterococcus</taxon>
    </lineage>
</organism>
<dbReference type="EMBL" id="JAFLVT010000008">
    <property type="protein sequence ID" value="MBO0449539.1"/>
    <property type="molecule type" value="Genomic_DNA"/>
</dbReference>
<evidence type="ECO:0000256" key="2">
    <source>
        <dbReference type="ARBA" id="ARBA00022630"/>
    </source>
</evidence>
<dbReference type="InterPro" id="IPR050260">
    <property type="entry name" value="FAD-bd_OxRdtase"/>
</dbReference>
<dbReference type="InterPro" id="IPR036188">
    <property type="entry name" value="FAD/NAD-bd_sf"/>
</dbReference>
<comment type="cofactor">
    <cofactor evidence="1">
        <name>FAD</name>
        <dbReference type="ChEBI" id="CHEBI:57692"/>
    </cofactor>
</comment>
<keyword evidence="2" id="KW-0285">Flavoprotein</keyword>
<dbReference type="PANTHER" id="PTHR43429:SF1">
    <property type="entry name" value="NAD(P)H SULFUR OXIDOREDUCTASE (COA-DEPENDENT)"/>
    <property type="match status" value="1"/>
</dbReference>
<dbReference type="PRINTS" id="PR00368">
    <property type="entry name" value="FADPNR"/>
</dbReference>
<evidence type="ECO:0000256" key="3">
    <source>
        <dbReference type="ARBA" id="ARBA00022827"/>
    </source>
</evidence>